<dbReference type="OMA" id="CNWLNEP"/>
<gene>
    <name evidence="3" type="ORF">PGO_134480</name>
</gene>
<evidence type="ECO:0000256" key="2">
    <source>
        <dbReference type="SAM" id="MobiDB-lite"/>
    </source>
</evidence>
<comment type="caution">
    <text evidence="3">The sequence shown here is derived from an EMBL/GenBank/DDBJ whole genome shotgun (WGS) entry which is preliminary data.</text>
</comment>
<evidence type="ECO:0000313" key="4">
    <source>
        <dbReference type="Proteomes" id="UP000195521"/>
    </source>
</evidence>
<feature type="region of interest" description="Disordered" evidence="2">
    <location>
        <begin position="824"/>
        <end position="849"/>
    </location>
</feature>
<dbReference type="GeneID" id="39749919"/>
<feature type="region of interest" description="Disordered" evidence="2">
    <location>
        <begin position="214"/>
        <end position="235"/>
    </location>
</feature>
<proteinExistence type="predicted"/>
<feature type="region of interest" description="Disordered" evidence="2">
    <location>
        <begin position="136"/>
        <end position="182"/>
    </location>
</feature>
<dbReference type="OrthoDB" id="377512at2759"/>
<evidence type="ECO:0000256" key="1">
    <source>
        <dbReference type="SAM" id="Coils"/>
    </source>
</evidence>
<reference evidence="4" key="1">
    <citation type="submission" date="2017-04" db="EMBL/GenBank/DDBJ databases">
        <title>Plasmodium gonderi genome.</title>
        <authorList>
            <person name="Arisue N."/>
            <person name="Honma H."/>
            <person name="Kawai S."/>
            <person name="Tougan T."/>
            <person name="Tanabe K."/>
            <person name="Horii T."/>
        </authorList>
    </citation>
    <scope>NUCLEOTIDE SEQUENCE [LARGE SCALE GENOMIC DNA]</scope>
    <source>
        <strain evidence="4">ATCC 30045</strain>
    </source>
</reference>
<accession>A0A1Y1JKX5</accession>
<sequence>MAIPTILVHENVKLKRLNEKLLYLLNKYRYAYLKSLELVSFYEELIKRKCKENQQEKELVEGKTRKRQLEDTWKEELMIRKELKIKTKRKETSTDLMSCGIDGVATVGGAVTVSPAFPHGDDCQGKGGKSVAEKFVGEKSAESKSAESKSAENPIDKDHAQHTLDNPGNESNKDSTSERNKSNYVNLGALDFSAYREDSEGYIKYCEKKKAPTSNEKTNVESSWSNQMKQTHQSEFRKRPLFNQSMYGVKHSVIKASQNRLLPFNNKSVYGDNKYPKFHGAKKEDMITNKSVYISSGNLGGSLISRNMGFPRKIAKNELHKSSLISASHKPITNLNKSVYIETKGGYNRSSNLSEGLGSTNRGTHINRDNIKKNENIMPSNKKVNLSNMSNITNMGINFQNSVYSKRMHSSSFLAGGGTSGNGSSISFNGALNKSVYIRSNTSMGNEKKRKTNEVREDYKICSMNDRVKVVEDGNCKLDSPQADREISNNANDCVLGERNMDDMEDVEKEQINMSTTTDLNYIYAPLTLENIENLMGNEIYCADYTVSSSSLRNNQLGEREKVDGIEAVSVENDNKYGKEKMKGCPLETENYSARDEELRKYNEDVVSDKKEILPKFVQEADNKSSVFLNKINPVMGRINACNLQEINNQLCEKNIQSMEENIDKKNCSLNDKVEIERIISSDKHIDSLDKYQTDVGSSVKGRTDGNGDDPYNEGYIKNGNENFPSYKEGNEQKEILNGVMWEKETDDSTLKKESGKYVKLTTEDDIKNSVIKRDNKSDIGGLSQKFDENKSKEVKKERNEIPVKFQNIILSINDEIKKKLQRGNENSDSFHIPKGNDRNANGTIFTSNLLPYQEKRGEQGGEAEMSVSNSRANLHIEMSTGVRYISLDIIDIDSAMNEGLYNYKDVEESYIKSETNIKDISIYDNILKRGVQNKNNLPCYSTNGCYSSDVEKAEEMCLFKSSQDVKNDIVKVIGISIFDCLNEGPFMPSISLINDEKLSLWFTKKIREKSMKKNALVESNCRNNNFFLNIKNKRVSCMGYFTQPVTIMLCSLKRQNEYKSLKKIITSVVLCTCDSTTLEKLLHTIPESNSKNFSLWVEALHKLDIHLGPKRKRNIIKKFLQITKEETADGNHDSSNGPYDEDSESEENEEDKDTTGRINKYDNFQLKTYAFMKGMNTYDGYLNDSYSSKGTEQLYNASTPVSSGDILCAEKKNGEDLQIYEDEEFCLFVCTIPNIHKRFRYLLLIENFNFIYEDLLKNIHNKLRSIELITHKHLQLKQLFCNILFLCNWLNEPKMYKWFHWDLVVRKIEKVHGYLENGKISRDRSIMLLLVEHTGEIFSDKELHELKKISEFHIKDLYDRSIDFINSFLELNSEMDTDTFVRNCCVGYAQVLESEEDAHADVNEMEGINSRTNAGSDCPASADTMGDNSRGENFLKDKFLEKVHEFVENKYERMLLIISRLVLLIKQYIALIIWLGDIRPFYPLFSYVDETRKVKYSQDLFVNFVSFFESYNKYISIVKKNSELGKNNERKKHLFLNDNTSDCFLGSDYYSSTLNDGNVKMDKNMQDANSVRYDNRISKGVNNNTLKKKCNYGLDMSNDNNDSSKMLNTEFKKRKSLTNTVYYACEVKRKSVEKERRRKSIKRTSFENTCKEELHLYD</sequence>
<evidence type="ECO:0000313" key="3">
    <source>
        <dbReference type="EMBL" id="GAW83176.1"/>
    </source>
</evidence>
<keyword evidence="1" id="KW-0175">Coiled coil</keyword>
<dbReference type="EMBL" id="BDQF01000014">
    <property type="protein sequence ID" value="GAW83176.1"/>
    <property type="molecule type" value="Genomic_DNA"/>
</dbReference>
<dbReference type="SUPFAM" id="SSF101447">
    <property type="entry name" value="Formin homology 2 domain (FH2 domain)"/>
    <property type="match status" value="1"/>
</dbReference>
<feature type="compositionally biased region" description="Basic and acidic residues" evidence="2">
    <location>
        <begin position="136"/>
        <end position="162"/>
    </location>
</feature>
<feature type="compositionally biased region" description="Polar residues" evidence="2">
    <location>
        <begin position="839"/>
        <end position="849"/>
    </location>
</feature>
<feature type="compositionally biased region" description="Acidic residues" evidence="2">
    <location>
        <begin position="1140"/>
        <end position="1153"/>
    </location>
</feature>
<protein>
    <submittedName>
        <fullName evidence="3">Nuclear formin-like protein</fullName>
    </submittedName>
</protein>
<dbReference type="Proteomes" id="UP000195521">
    <property type="component" value="Unassembled WGS sequence"/>
</dbReference>
<feature type="coiled-coil region" evidence="1">
    <location>
        <begin position="642"/>
        <end position="669"/>
    </location>
</feature>
<feature type="region of interest" description="Disordered" evidence="2">
    <location>
        <begin position="1128"/>
        <end position="1158"/>
    </location>
</feature>
<feature type="compositionally biased region" description="Polar residues" evidence="2">
    <location>
        <begin position="214"/>
        <end position="231"/>
    </location>
</feature>
<feature type="compositionally biased region" description="Basic and acidic residues" evidence="2">
    <location>
        <begin position="171"/>
        <end position="181"/>
    </location>
</feature>
<organism evidence="3 4">
    <name type="scientific">Plasmodium gonderi</name>
    <dbReference type="NCBI Taxonomy" id="77519"/>
    <lineage>
        <taxon>Eukaryota</taxon>
        <taxon>Sar</taxon>
        <taxon>Alveolata</taxon>
        <taxon>Apicomplexa</taxon>
        <taxon>Aconoidasida</taxon>
        <taxon>Haemosporida</taxon>
        <taxon>Plasmodiidae</taxon>
        <taxon>Plasmodium</taxon>
        <taxon>Plasmodium (Plasmodium)</taxon>
    </lineage>
</organism>
<name>A0A1Y1JKX5_PLAGO</name>
<dbReference type="RefSeq" id="XP_028545765.1">
    <property type="nucleotide sequence ID" value="XM_028689964.1"/>
</dbReference>
<keyword evidence="4" id="KW-1185">Reference proteome</keyword>